<evidence type="ECO:0000256" key="5">
    <source>
        <dbReference type="ARBA" id="ARBA00023002"/>
    </source>
</evidence>
<reference evidence="7" key="1">
    <citation type="submission" date="2020-11" db="EMBL/GenBank/DDBJ databases">
        <authorList>
            <consortium name="DOE Joint Genome Institute"/>
            <person name="Ahrendt S."/>
            <person name="Riley R."/>
            <person name="Andreopoulos W."/>
            <person name="LaButti K."/>
            <person name="Pangilinan J."/>
            <person name="Ruiz-duenas F.J."/>
            <person name="Barrasa J.M."/>
            <person name="Sanchez-Garcia M."/>
            <person name="Camarero S."/>
            <person name="Miyauchi S."/>
            <person name="Serrano A."/>
            <person name="Linde D."/>
            <person name="Babiker R."/>
            <person name="Drula E."/>
            <person name="Ayuso-Fernandez I."/>
            <person name="Pacheco R."/>
            <person name="Padilla G."/>
            <person name="Ferreira P."/>
            <person name="Barriuso J."/>
            <person name="Kellner H."/>
            <person name="Castanera R."/>
            <person name="Alfaro M."/>
            <person name="Ramirez L."/>
            <person name="Pisabarro A.G."/>
            <person name="Kuo A."/>
            <person name="Tritt A."/>
            <person name="Lipzen A."/>
            <person name="He G."/>
            <person name="Yan M."/>
            <person name="Ng V."/>
            <person name="Cullen D."/>
            <person name="Martin F."/>
            <person name="Rosso M.-N."/>
            <person name="Henrissat B."/>
            <person name="Hibbett D."/>
            <person name="Martinez A.T."/>
            <person name="Grigoriev I.V."/>
        </authorList>
    </citation>
    <scope>NUCLEOTIDE SEQUENCE</scope>
    <source>
        <strain evidence="7">AH 44721</strain>
    </source>
</reference>
<comment type="caution">
    <text evidence="7">The sequence shown here is derived from an EMBL/GenBank/DDBJ whole genome shotgun (WGS) entry which is preliminary data.</text>
</comment>
<dbReference type="GO" id="GO:0005737">
    <property type="term" value="C:cytoplasm"/>
    <property type="evidence" value="ECO:0007669"/>
    <property type="project" value="TreeGrafter"/>
</dbReference>
<comment type="similarity">
    <text evidence="2">Belongs to the acyl-CoA dehydrogenase family.</text>
</comment>
<dbReference type="InterPro" id="IPR013786">
    <property type="entry name" value="AcylCoA_DH/ox_N"/>
</dbReference>
<dbReference type="AlphaFoldDB" id="A0A9P5NNB2"/>
<dbReference type="PROSITE" id="PS50255">
    <property type="entry name" value="CYTOCHROME_B5_2"/>
    <property type="match status" value="1"/>
</dbReference>
<keyword evidence="3" id="KW-0285">Flavoprotein</keyword>
<dbReference type="PANTHER" id="PTHR48083">
    <property type="entry name" value="MEDIUM-CHAIN SPECIFIC ACYL-COA DEHYDROGENASE, MITOCHONDRIAL-RELATED"/>
    <property type="match status" value="1"/>
</dbReference>
<dbReference type="SUPFAM" id="SSF56645">
    <property type="entry name" value="Acyl-CoA dehydrogenase NM domain-like"/>
    <property type="match status" value="1"/>
</dbReference>
<dbReference type="PROSITE" id="PS00072">
    <property type="entry name" value="ACYL_COA_DH_1"/>
    <property type="match status" value="1"/>
</dbReference>
<sequence>MASGSPKEYTWEEIARHNKEGDLWIVIDSKVFDVSRFADLHPGGANALYADSVAGKDATQAFFGLHRHEVLLRPQYRRLQIGTVQGEKEQIKAPVPGELSKVPYGEPTWLSQGYYSPYYSDNHRKFQTAVRAFFETVVKPEAIKCEDNGKKISQEVVDKMAEVNIIAMRLGPGKHLKGRKLMGGIVKPEEFDYFYEGIVHAELARVSSRAVVDGLLAGGVIGLPPILNYGSAELYNQVIPEALSGKKYVALAISEAFAGSDVGGLQTTAVRDGDHWIVTGTKKWITNGTFADYFTTGCKTETGFTVILIPRGPGVETKQIKTAYSSVAGTAYVTFDKVRVPVSNTLGKVGAGMSVILSNFNHERWMVCATSVSAQRLAVEECLKWSTQRIVFGKPLTSQAVIRAKLAKMISRVEACQNWFESVTYQMNQMNYNQQADKLAGPIGLLKQFISRAGRETAEDATQVFGGRAITVTGMGKYIENYHRTSGFDAILAGAEDVLGDLGVRQALKKMPRDARL</sequence>
<keyword evidence="5" id="KW-0560">Oxidoreductase</keyword>
<dbReference type="Gene3D" id="3.10.120.10">
    <property type="entry name" value="Cytochrome b5-like heme/steroid binding domain"/>
    <property type="match status" value="1"/>
</dbReference>
<accession>A0A9P5NNB2</accession>
<dbReference type="Gene3D" id="1.20.140.10">
    <property type="entry name" value="Butyryl-CoA Dehydrogenase, subunit A, domain 3"/>
    <property type="match status" value="1"/>
</dbReference>
<dbReference type="InterPro" id="IPR006089">
    <property type="entry name" value="Acyl-CoA_DH_CS"/>
</dbReference>
<dbReference type="Pfam" id="PF02770">
    <property type="entry name" value="Acyl-CoA_dh_M"/>
    <property type="match status" value="1"/>
</dbReference>
<evidence type="ECO:0000313" key="7">
    <source>
        <dbReference type="EMBL" id="KAF8898169.1"/>
    </source>
</evidence>
<dbReference type="Proteomes" id="UP000724874">
    <property type="component" value="Unassembled WGS sequence"/>
</dbReference>
<evidence type="ECO:0000256" key="1">
    <source>
        <dbReference type="ARBA" id="ARBA00001974"/>
    </source>
</evidence>
<feature type="domain" description="Cytochrome b5 heme-binding" evidence="6">
    <location>
        <begin position="6"/>
        <end position="85"/>
    </location>
</feature>
<comment type="cofactor">
    <cofactor evidence="1">
        <name>FAD</name>
        <dbReference type="ChEBI" id="CHEBI:57692"/>
    </cofactor>
</comment>
<proteinExistence type="inferred from homology"/>
<dbReference type="GO" id="GO:0003995">
    <property type="term" value="F:acyl-CoA dehydrogenase activity"/>
    <property type="evidence" value="ECO:0007669"/>
    <property type="project" value="InterPro"/>
</dbReference>
<dbReference type="InterPro" id="IPR036250">
    <property type="entry name" value="AcylCo_DH-like_C"/>
</dbReference>
<keyword evidence="8" id="KW-1185">Reference proteome</keyword>
<dbReference type="InterPro" id="IPR001199">
    <property type="entry name" value="Cyt_B5-like_heme/steroid-bd"/>
</dbReference>
<dbReference type="Pfam" id="PF00441">
    <property type="entry name" value="Acyl-CoA_dh_1"/>
    <property type="match status" value="1"/>
</dbReference>
<dbReference type="InterPro" id="IPR037069">
    <property type="entry name" value="AcylCoA_DH/ox_N_sf"/>
</dbReference>
<gene>
    <name evidence="7" type="ORF">CPB84DRAFT_1731226</name>
</gene>
<organism evidence="7 8">
    <name type="scientific">Gymnopilus junonius</name>
    <name type="common">Spectacular rustgill mushroom</name>
    <name type="synonym">Gymnopilus spectabilis subsp. junonius</name>
    <dbReference type="NCBI Taxonomy" id="109634"/>
    <lineage>
        <taxon>Eukaryota</taxon>
        <taxon>Fungi</taxon>
        <taxon>Dikarya</taxon>
        <taxon>Basidiomycota</taxon>
        <taxon>Agaricomycotina</taxon>
        <taxon>Agaricomycetes</taxon>
        <taxon>Agaricomycetidae</taxon>
        <taxon>Agaricales</taxon>
        <taxon>Agaricineae</taxon>
        <taxon>Hymenogastraceae</taxon>
        <taxon>Gymnopilus</taxon>
    </lineage>
</organism>
<dbReference type="SUPFAM" id="SSF55856">
    <property type="entry name" value="Cytochrome b5-like heme/steroid binding domain"/>
    <property type="match status" value="1"/>
</dbReference>
<dbReference type="SUPFAM" id="SSF47203">
    <property type="entry name" value="Acyl-CoA dehydrogenase C-terminal domain-like"/>
    <property type="match status" value="1"/>
</dbReference>
<evidence type="ECO:0000256" key="2">
    <source>
        <dbReference type="ARBA" id="ARBA00009347"/>
    </source>
</evidence>
<evidence type="ECO:0000313" key="8">
    <source>
        <dbReference type="Proteomes" id="UP000724874"/>
    </source>
</evidence>
<dbReference type="Pfam" id="PF02771">
    <property type="entry name" value="Acyl-CoA_dh_N"/>
    <property type="match status" value="1"/>
</dbReference>
<dbReference type="InterPro" id="IPR006091">
    <property type="entry name" value="Acyl-CoA_Oxase/DH_mid-dom"/>
</dbReference>
<dbReference type="EMBL" id="JADNYJ010000055">
    <property type="protein sequence ID" value="KAF8898169.1"/>
    <property type="molecule type" value="Genomic_DNA"/>
</dbReference>
<dbReference type="GO" id="GO:0050660">
    <property type="term" value="F:flavin adenine dinucleotide binding"/>
    <property type="evidence" value="ECO:0007669"/>
    <property type="project" value="InterPro"/>
</dbReference>
<dbReference type="InterPro" id="IPR050741">
    <property type="entry name" value="Acyl-CoA_dehydrogenase"/>
</dbReference>
<dbReference type="Gene3D" id="2.40.110.10">
    <property type="entry name" value="Butyryl-CoA Dehydrogenase, subunit A, domain 2"/>
    <property type="match status" value="1"/>
</dbReference>
<dbReference type="SMART" id="SM01117">
    <property type="entry name" value="Cyt-b5"/>
    <property type="match status" value="1"/>
</dbReference>
<dbReference type="InterPro" id="IPR046373">
    <property type="entry name" value="Acyl-CoA_Oxase/DH_mid-dom_sf"/>
</dbReference>
<dbReference type="Gene3D" id="1.10.540.10">
    <property type="entry name" value="Acyl-CoA dehydrogenase/oxidase, N-terminal domain"/>
    <property type="match status" value="1"/>
</dbReference>
<dbReference type="Pfam" id="PF00173">
    <property type="entry name" value="Cyt-b5"/>
    <property type="match status" value="1"/>
</dbReference>
<evidence type="ECO:0000256" key="4">
    <source>
        <dbReference type="ARBA" id="ARBA00022827"/>
    </source>
</evidence>
<protein>
    <submittedName>
        <fullName evidence="7">Peroxisomal acyl-CoA-dehydrogenase</fullName>
    </submittedName>
</protein>
<dbReference type="PANTHER" id="PTHR48083:SF28">
    <property type="entry name" value="ACYL-COA DEHYDROGENASE FAMILY PROTEIN (AFU_ORTHOLOGUE AFUA_6G10880)-RELATED"/>
    <property type="match status" value="1"/>
</dbReference>
<evidence type="ECO:0000256" key="3">
    <source>
        <dbReference type="ARBA" id="ARBA00022630"/>
    </source>
</evidence>
<name>A0A9P5NNB2_GYMJU</name>
<keyword evidence="4" id="KW-0274">FAD</keyword>
<dbReference type="GO" id="GO:0033539">
    <property type="term" value="P:fatty acid beta-oxidation using acyl-CoA dehydrogenase"/>
    <property type="evidence" value="ECO:0007669"/>
    <property type="project" value="TreeGrafter"/>
</dbReference>
<dbReference type="InterPro" id="IPR009100">
    <property type="entry name" value="AcylCoA_DH/oxidase_NM_dom_sf"/>
</dbReference>
<dbReference type="InterPro" id="IPR009075">
    <property type="entry name" value="AcylCo_DH/oxidase_C"/>
</dbReference>
<dbReference type="InterPro" id="IPR036400">
    <property type="entry name" value="Cyt_B5-like_heme/steroid_sf"/>
</dbReference>
<dbReference type="OrthoDB" id="2588832at2759"/>
<evidence type="ECO:0000259" key="6">
    <source>
        <dbReference type="PROSITE" id="PS50255"/>
    </source>
</evidence>